<evidence type="ECO:0000256" key="5">
    <source>
        <dbReference type="SAM" id="Phobius"/>
    </source>
</evidence>
<dbReference type="RefSeq" id="WP_143712220.1">
    <property type="nucleotide sequence ID" value="NZ_JAGSGB010000002.1"/>
</dbReference>
<comment type="caution">
    <text evidence="7">The sequence shown here is derived from an EMBL/GenBank/DDBJ whole genome shotgun (WGS) entry which is preliminary data.</text>
</comment>
<name>A0ABS7WNL5_9SPHN</name>
<evidence type="ECO:0000313" key="8">
    <source>
        <dbReference type="Proteomes" id="UP000824621"/>
    </source>
</evidence>
<accession>A0ABS7WNL5</accession>
<dbReference type="Gene3D" id="2.40.10.350">
    <property type="entry name" value="Rod shape-determining protein MreC, domain 2"/>
    <property type="match status" value="1"/>
</dbReference>
<organism evidence="7 8">
    <name type="scientific">Pacificimonas aurantium</name>
    <dbReference type="NCBI Taxonomy" id="1250540"/>
    <lineage>
        <taxon>Bacteria</taxon>
        <taxon>Pseudomonadati</taxon>
        <taxon>Pseudomonadota</taxon>
        <taxon>Alphaproteobacteria</taxon>
        <taxon>Sphingomonadales</taxon>
        <taxon>Sphingosinicellaceae</taxon>
        <taxon>Pacificimonas</taxon>
    </lineage>
</organism>
<gene>
    <name evidence="7" type="ORF">KCN53_11025</name>
</gene>
<evidence type="ECO:0000256" key="4">
    <source>
        <dbReference type="ARBA" id="ARBA00032089"/>
    </source>
</evidence>
<feature type="transmembrane region" description="Helical" evidence="5">
    <location>
        <begin position="21"/>
        <end position="44"/>
    </location>
</feature>
<dbReference type="InterPro" id="IPR007221">
    <property type="entry name" value="MreC"/>
</dbReference>
<evidence type="ECO:0000256" key="3">
    <source>
        <dbReference type="ARBA" id="ARBA00022960"/>
    </source>
</evidence>
<evidence type="ECO:0000259" key="6">
    <source>
        <dbReference type="Pfam" id="PF04085"/>
    </source>
</evidence>
<dbReference type="InterPro" id="IPR042177">
    <property type="entry name" value="Cell/Rod_1"/>
</dbReference>
<proteinExistence type="inferred from homology"/>
<dbReference type="PANTHER" id="PTHR34138:SF1">
    <property type="entry name" value="CELL SHAPE-DETERMINING PROTEIN MREC"/>
    <property type="match status" value="1"/>
</dbReference>
<sequence length="305" mass="33187">MAWPPRRISTRRTHRERTQAVVASGLIIMFLVIAVLLLIGSRYFPNRVEPLRAAAADVTAPIWRVLQVPVTAMSNAGRNISAYWDAAERVRVLQNREQLYQERRVEFEEAVRENRELRQLLNVVDPNRARVGTFAISGATSGTYAREALIGGGYKHGLRNGQPVRTATGLIGRTVEVGRNATRILLVTDAESRVPVRVVRTGLPALVAGSNDPLVRVDLTGPTSNEVQIGDRLITSGDGGLFAPGVLVGTIVDTDEGQILARPAAIPSLAQYVIVEEPWGTNFEPIEDDRALPDAALPGDGIVRP</sequence>
<feature type="domain" description="Rod shape-determining protein MreC beta-barrel core" evidence="6">
    <location>
        <begin position="140"/>
        <end position="275"/>
    </location>
</feature>
<evidence type="ECO:0000256" key="1">
    <source>
        <dbReference type="ARBA" id="ARBA00009369"/>
    </source>
</evidence>
<dbReference type="PANTHER" id="PTHR34138">
    <property type="entry name" value="CELL SHAPE-DETERMINING PROTEIN MREC"/>
    <property type="match status" value="1"/>
</dbReference>
<dbReference type="Pfam" id="PF04085">
    <property type="entry name" value="MreC"/>
    <property type="match status" value="1"/>
</dbReference>
<dbReference type="Gene3D" id="2.40.10.340">
    <property type="entry name" value="Rod shape-determining protein MreC, domain 1"/>
    <property type="match status" value="1"/>
</dbReference>
<dbReference type="InterPro" id="IPR042175">
    <property type="entry name" value="Cell/Rod_MreC_2"/>
</dbReference>
<evidence type="ECO:0000256" key="2">
    <source>
        <dbReference type="ARBA" id="ARBA00013855"/>
    </source>
</evidence>
<protein>
    <recommendedName>
        <fullName evidence="2">Cell shape-determining protein MreC</fullName>
    </recommendedName>
    <alternativeName>
        <fullName evidence="4">Cell shape protein MreC</fullName>
    </alternativeName>
</protein>
<keyword evidence="5" id="KW-0472">Membrane</keyword>
<keyword evidence="3" id="KW-0133">Cell shape</keyword>
<evidence type="ECO:0000313" key="7">
    <source>
        <dbReference type="EMBL" id="MBZ6379162.1"/>
    </source>
</evidence>
<comment type="similarity">
    <text evidence="1">Belongs to the MreC family.</text>
</comment>
<dbReference type="EMBL" id="JAGSGB010000002">
    <property type="protein sequence ID" value="MBZ6379162.1"/>
    <property type="molecule type" value="Genomic_DNA"/>
</dbReference>
<dbReference type="InterPro" id="IPR055342">
    <property type="entry name" value="MreC_beta-barrel_core"/>
</dbReference>
<keyword evidence="5" id="KW-0812">Transmembrane</keyword>
<keyword evidence="8" id="KW-1185">Reference proteome</keyword>
<keyword evidence="5" id="KW-1133">Transmembrane helix</keyword>
<reference evidence="7 8" key="1">
    <citation type="submission" date="2021-04" db="EMBL/GenBank/DDBJ databases">
        <authorList>
            <person name="Pira H."/>
            <person name="Risdian C."/>
            <person name="Wink J."/>
        </authorList>
    </citation>
    <scope>NUCLEOTIDE SEQUENCE [LARGE SCALE GENOMIC DNA]</scope>
    <source>
        <strain evidence="7 8">DSM 107782</strain>
    </source>
</reference>
<dbReference type="Proteomes" id="UP000824621">
    <property type="component" value="Unassembled WGS sequence"/>
</dbReference>